<dbReference type="AlphaFoldDB" id="A0A7S2NBW5"/>
<reference evidence="2" key="1">
    <citation type="submission" date="2021-01" db="EMBL/GenBank/DDBJ databases">
        <authorList>
            <person name="Corre E."/>
            <person name="Pelletier E."/>
            <person name="Niang G."/>
            <person name="Scheremetjew M."/>
            <person name="Finn R."/>
            <person name="Kale V."/>
            <person name="Holt S."/>
            <person name="Cochrane G."/>
            <person name="Meng A."/>
            <person name="Brown T."/>
            <person name="Cohen L."/>
        </authorList>
    </citation>
    <scope>NUCLEOTIDE SEQUENCE</scope>
    <source>
        <strain evidence="2">CCMP2222</strain>
    </source>
</reference>
<name>A0A7S2NBW5_9DINO</name>
<organism evidence="2">
    <name type="scientific">Alexandrium andersonii</name>
    <dbReference type="NCBI Taxonomy" id="327968"/>
    <lineage>
        <taxon>Eukaryota</taxon>
        <taxon>Sar</taxon>
        <taxon>Alveolata</taxon>
        <taxon>Dinophyceae</taxon>
        <taxon>Gonyaulacales</taxon>
        <taxon>Pyrocystaceae</taxon>
        <taxon>Alexandrium</taxon>
    </lineage>
</organism>
<accession>A0A7S2NBW5</accession>
<evidence type="ECO:0000256" key="1">
    <source>
        <dbReference type="SAM" id="SignalP"/>
    </source>
</evidence>
<keyword evidence="1" id="KW-0732">Signal</keyword>
<feature type="chain" id="PRO_5031476970" evidence="1">
    <location>
        <begin position="19"/>
        <end position="182"/>
    </location>
</feature>
<evidence type="ECO:0000313" key="2">
    <source>
        <dbReference type="EMBL" id="CAD9531542.1"/>
    </source>
</evidence>
<feature type="signal peptide" evidence="1">
    <location>
        <begin position="1"/>
        <end position="18"/>
    </location>
</feature>
<proteinExistence type="predicted"/>
<sequence length="182" mass="18390">MAKLALTVVAGVLNLAAAGAGGNASGLASAALAGTNALDFLNNAGGGITLMRGCDNWGHFAPGEGKTLQFPPGPNKLWIRPDGCEQPDGCYPCNLDCLGCFYISTDVDPSDTMVTGIGFGHNAPVKVQFNVASATFEATNSTGQAESVSCSASSCDFNHIIQARAGTGKLTIGYDASAAVVV</sequence>
<dbReference type="EMBL" id="HBGQ01094047">
    <property type="protein sequence ID" value="CAD9531542.1"/>
    <property type="molecule type" value="Transcribed_RNA"/>
</dbReference>
<gene>
    <name evidence="2" type="ORF">AAND1436_LOCUS44889</name>
</gene>
<protein>
    <submittedName>
        <fullName evidence="2">Uncharacterized protein</fullName>
    </submittedName>
</protein>